<evidence type="ECO:0000256" key="1">
    <source>
        <dbReference type="SAM" id="Phobius"/>
    </source>
</evidence>
<dbReference type="RefSeq" id="WP_215217145.1">
    <property type="nucleotide sequence ID" value="NZ_CP075587.1"/>
</dbReference>
<sequence length="156" mass="18204">MLFKKNKNLIALSATILISCFLLLAIYGKVFYPSEKIKKLEHWVSFFEICFIIALFIYRNHWPMWVITAVMFASFAGYSIFWYSIKLPCACMGTLIPHASSLYFFLDLIFFVLGLSMTYLLQIKHSALYFWGFLGGAFFLIGYAFAEKIYQKFILL</sequence>
<keyword evidence="3" id="KW-1185">Reference proteome</keyword>
<feature type="transmembrane region" description="Helical" evidence="1">
    <location>
        <begin position="40"/>
        <end position="58"/>
    </location>
</feature>
<gene>
    <name evidence="2" type="ORF">RHABOEDO_001790</name>
</gene>
<dbReference type="EMBL" id="CP075587">
    <property type="protein sequence ID" value="QYF49447.1"/>
    <property type="molecule type" value="Genomic_DNA"/>
</dbReference>
<keyword evidence="1" id="KW-1133">Transmembrane helix</keyword>
<name>A0ABX8V4L7_9BACT</name>
<reference evidence="2 3" key="1">
    <citation type="journal article" date="2022" name="bioRxiv">
        <title>Ecology and evolution of chlamydial symbionts of arthropods.</title>
        <authorList>
            <person name="Halter T."/>
            <person name="Koestlbacher S."/>
            <person name="Collingro A."/>
            <person name="Sixt B.S."/>
            <person name="Toenshoff E.R."/>
            <person name="Hendrickx F."/>
            <person name="Kostanjsek R."/>
            <person name="Horn M."/>
        </authorList>
    </citation>
    <scope>NUCLEOTIDE SEQUENCE [LARGE SCALE GENOMIC DNA]</scope>
    <source>
        <strain evidence="2">W744xW776</strain>
    </source>
</reference>
<feature type="transmembrane region" description="Helical" evidence="1">
    <location>
        <begin position="128"/>
        <end position="146"/>
    </location>
</feature>
<evidence type="ECO:0000313" key="3">
    <source>
        <dbReference type="Proteomes" id="UP000826014"/>
    </source>
</evidence>
<keyword evidence="1" id="KW-0472">Membrane</keyword>
<feature type="transmembrane region" description="Helical" evidence="1">
    <location>
        <begin position="65"/>
        <end position="83"/>
    </location>
</feature>
<evidence type="ECO:0000313" key="2">
    <source>
        <dbReference type="EMBL" id="QYF49447.1"/>
    </source>
</evidence>
<dbReference type="PROSITE" id="PS51257">
    <property type="entry name" value="PROKAR_LIPOPROTEIN"/>
    <property type="match status" value="1"/>
</dbReference>
<organism evidence="2 3">
    <name type="scientific">Candidatus Rhabdochlamydia oedothoracis</name>
    <dbReference type="NCBI Taxonomy" id="2720720"/>
    <lineage>
        <taxon>Bacteria</taxon>
        <taxon>Pseudomonadati</taxon>
        <taxon>Chlamydiota</taxon>
        <taxon>Chlamydiia</taxon>
        <taxon>Parachlamydiales</taxon>
        <taxon>Candidatus Rhabdochlamydiaceae</taxon>
        <taxon>Candidatus Rhabdochlamydia</taxon>
    </lineage>
</organism>
<accession>A0ABX8V4L7</accession>
<dbReference type="Proteomes" id="UP000826014">
    <property type="component" value="Chromosome"/>
</dbReference>
<keyword evidence="1" id="KW-0812">Transmembrane</keyword>
<feature type="transmembrane region" description="Helical" evidence="1">
    <location>
        <begin position="9"/>
        <end position="28"/>
    </location>
</feature>
<feature type="transmembrane region" description="Helical" evidence="1">
    <location>
        <begin position="103"/>
        <end position="121"/>
    </location>
</feature>
<protein>
    <submittedName>
        <fullName evidence="2">Uncharacterized protein</fullName>
    </submittedName>
</protein>
<proteinExistence type="predicted"/>